<dbReference type="SUPFAM" id="SSF46785">
    <property type="entry name" value="Winged helix' DNA-binding domain"/>
    <property type="match status" value="1"/>
</dbReference>
<organism evidence="6 7">
    <name type="scientific">Caballeronia cordobensis</name>
    <name type="common">Burkholderia cordobensis</name>
    <dbReference type="NCBI Taxonomy" id="1353886"/>
    <lineage>
        <taxon>Bacteria</taxon>
        <taxon>Pseudomonadati</taxon>
        <taxon>Pseudomonadota</taxon>
        <taxon>Betaproteobacteria</taxon>
        <taxon>Burkholderiales</taxon>
        <taxon>Burkholderiaceae</taxon>
        <taxon>Caballeronia</taxon>
    </lineage>
</organism>
<dbReference type="PANTHER" id="PTHR30419:SF2">
    <property type="entry name" value="LYSR FAMILY TRANSCRIPTIONAL REGULATOR"/>
    <property type="match status" value="1"/>
</dbReference>
<comment type="similarity">
    <text evidence="1">Belongs to the LysR transcriptional regulatory family.</text>
</comment>
<dbReference type="Gene3D" id="3.40.190.290">
    <property type="match status" value="1"/>
</dbReference>
<keyword evidence="4" id="KW-0804">Transcription</keyword>
<dbReference type="InterPro" id="IPR000847">
    <property type="entry name" value="LysR_HTH_N"/>
</dbReference>
<dbReference type="PROSITE" id="PS50931">
    <property type="entry name" value="HTH_LYSR"/>
    <property type="match status" value="1"/>
</dbReference>
<evidence type="ECO:0000256" key="1">
    <source>
        <dbReference type="ARBA" id="ARBA00009437"/>
    </source>
</evidence>
<dbReference type="GO" id="GO:0005829">
    <property type="term" value="C:cytosol"/>
    <property type="evidence" value="ECO:0007669"/>
    <property type="project" value="TreeGrafter"/>
</dbReference>
<dbReference type="PANTHER" id="PTHR30419">
    <property type="entry name" value="HTH-TYPE TRANSCRIPTIONAL REGULATOR YBHD"/>
    <property type="match status" value="1"/>
</dbReference>
<dbReference type="RefSeq" id="WP_053571395.1">
    <property type="nucleotide sequence ID" value="NZ_FCNY02000003.1"/>
</dbReference>
<sequence>MTGLSIHTLTRRVDLFTLRLFLSVVEEQQMRRAAQRENITPPAATRRIQDLEEVAGIALFERMPGGMTPTPAGEVLARHVRLMFANFDVMRREIAEYTEGVRGQVGISSTSTIIVHFLAREIADFRRDFPLVEIDLHEDANINVVGAVLSGKADLAMFYATNDVGREGLDIVEYRTDRLAAIVPRKHPLAERASVTAPDLLDEDLIGISPTTSMMTQLRQAAAALGRDLRLKYTVTTIEAARSLVKAGLGVTIQPESMLPKEELAALAIVALDEPWAKRQLCIGTKRGASITPATRALITQLTASAGE</sequence>
<dbReference type="SUPFAM" id="SSF53850">
    <property type="entry name" value="Periplasmic binding protein-like II"/>
    <property type="match status" value="1"/>
</dbReference>
<evidence type="ECO:0000313" key="6">
    <source>
        <dbReference type="EMBL" id="SAL28657.1"/>
    </source>
</evidence>
<proteinExistence type="inferred from homology"/>
<gene>
    <name evidence="6" type="ORF">AWB70_01722</name>
</gene>
<dbReference type="InterPro" id="IPR005119">
    <property type="entry name" value="LysR_subst-bd"/>
</dbReference>
<keyword evidence="3" id="KW-0238">DNA-binding</keyword>
<keyword evidence="2" id="KW-0805">Transcription regulation</keyword>
<evidence type="ECO:0000313" key="7">
    <source>
        <dbReference type="Proteomes" id="UP000054740"/>
    </source>
</evidence>
<accession>A0A158G9T3</accession>
<dbReference type="Pfam" id="PF03466">
    <property type="entry name" value="LysR_substrate"/>
    <property type="match status" value="1"/>
</dbReference>
<feature type="domain" description="HTH lysR-type" evidence="5">
    <location>
        <begin position="18"/>
        <end position="70"/>
    </location>
</feature>
<dbReference type="GO" id="GO:0003700">
    <property type="term" value="F:DNA-binding transcription factor activity"/>
    <property type="evidence" value="ECO:0007669"/>
    <property type="project" value="InterPro"/>
</dbReference>
<dbReference type="GO" id="GO:0003677">
    <property type="term" value="F:DNA binding"/>
    <property type="evidence" value="ECO:0007669"/>
    <property type="project" value="UniProtKB-KW"/>
</dbReference>
<dbReference type="InterPro" id="IPR036390">
    <property type="entry name" value="WH_DNA-bd_sf"/>
</dbReference>
<dbReference type="InterPro" id="IPR036388">
    <property type="entry name" value="WH-like_DNA-bd_sf"/>
</dbReference>
<reference evidence="7" key="1">
    <citation type="submission" date="2016-01" db="EMBL/GenBank/DDBJ databases">
        <authorList>
            <person name="Peeters C."/>
        </authorList>
    </citation>
    <scope>NUCLEOTIDE SEQUENCE [LARGE SCALE GENOMIC DNA]</scope>
</reference>
<evidence type="ECO:0000256" key="4">
    <source>
        <dbReference type="ARBA" id="ARBA00023163"/>
    </source>
</evidence>
<dbReference type="Gene3D" id="1.10.10.10">
    <property type="entry name" value="Winged helix-like DNA-binding domain superfamily/Winged helix DNA-binding domain"/>
    <property type="match status" value="1"/>
</dbReference>
<dbReference type="AlphaFoldDB" id="A0A158G9T3"/>
<evidence type="ECO:0000256" key="3">
    <source>
        <dbReference type="ARBA" id="ARBA00023125"/>
    </source>
</evidence>
<dbReference type="EMBL" id="FCNY02000003">
    <property type="protein sequence ID" value="SAL28657.1"/>
    <property type="molecule type" value="Genomic_DNA"/>
</dbReference>
<protein>
    <submittedName>
        <fullName evidence="6">LysR family transcriptional regulator</fullName>
    </submittedName>
</protein>
<keyword evidence="7" id="KW-1185">Reference proteome</keyword>
<dbReference type="Pfam" id="PF00126">
    <property type="entry name" value="HTH_1"/>
    <property type="match status" value="1"/>
</dbReference>
<evidence type="ECO:0000259" key="5">
    <source>
        <dbReference type="PROSITE" id="PS50931"/>
    </source>
</evidence>
<dbReference type="Proteomes" id="UP000054740">
    <property type="component" value="Unassembled WGS sequence"/>
</dbReference>
<dbReference type="InterPro" id="IPR050950">
    <property type="entry name" value="HTH-type_LysR_regulators"/>
</dbReference>
<name>A0A158G9T3_CABCO</name>
<evidence type="ECO:0000256" key="2">
    <source>
        <dbReference type="ARBA" id="ARBA00023015"/>
    </source>
</evidence>